<dbReference type="InterPro" id="IPR001223">
    <property type="entry name" value="Glyco_hydro18_cat"/>
</dbReference>
<keyword evidence="6" id="KW-0378">Hydrolase</keyword>
<feature type="region of interest" description="Disordered" evidence="4">
    <location>
        <begin position="38"/>
        <end position="65"/>
    </location>
</feature>
<name>A0A4U0PEY4_9NEIS</name>
<gene>
    <name evidence="6" type="ORF">FAZ21_17395</name>
</gene>
<dbReference type="PROSITE" id="PS51910">
    <property type="entry name" value="GH18_2"/>
    <property type="match status" value="1"/>
</dbReference>
<proteinExistence type="predicted"/>
<dbReference type="InterPro" id="IPR050314">
    <property type="entry name" value="Glycosyl_Hydrlase_18"/>
</dbReference>
<dbReference type="OrthoDB" id="8573752at2"/>
<keyword evidence="3" id="KW-0119">Carbohydrate metabolism</keyword>
<dbReference type="Gene3D" id="3.10.50.10">
    <property type="match status" value="1"/>
</dbReference>
<keyword evidence="3" id="KW-0146">Chitin degradation</keyword>
<dbReference type="EC" id="3.2.1.14" evidence="2"/>
<dbReference type="GO" id="GO:0008843">
    <property type="term" value="F:endochitinase activity"/>
    <property type="evidence" value="ECO:0007669"/>
    <property type="project" value="UniProtKB-EC"/>
</dbReference>
<dbReference type="PANTHER" id="PTHR11177:SF317">
    <property type="entry name" value="CHITINASE 12-RELATED"/>
    <property type="match status" value="1"/>
</dbReference>
<organism evidence="6 7">
    <name type="scientific">Chitiniphilus eburneus</name>
    <dbReference type="NCBI Taxonomy" id="2571148"/>
    <lineage>
        <taxon>Bacteria</taxon>
        <taxon>Pseudomonadati</taxon>
        <taxon>Pseudomonadota</taxon>
        <taxon>Betaproteobacteria</taxon>
        <taxon>Neisseriales</taxon>
        <taxon>Chitinibacteraceae</taxon>
        <taxon>Chitiniphilus</taxon>
    </lineage>
</organism>
<dbReference type="SUPFAM" id="SSF51445">
    <property type="entry name" value="(Trans)glycosidases"/>
    <property type="match status" value="1"/>
</dbReference>
<accession>A0A4U0PEY4</accession>
<dbReference type="Proteomes" id="UP000310016">
    <property type="component" value="Unassembled WGS sequence"/>
</dbReference>
<dbReference type="SMART" id="SM00636">
    <property type="entry name" value="Glyco_18"/>
    <property type="match status" value="1"/>
</dbReference>
<dbReference type="Gene3D" id="3.20.20.80">
    <property type="entry name" value="Glycosidases"/>
    <property type="match status" value="1"/>
</dbReference>
<evidence type="ECO:0000313" key="7">
    <source>
        <dbReference type="Proteomes" id="UP000310016"/>
    </source>
</evidence>
<dbReference type="GO" id="GO:0005975">
    <property type="term" value="P:carbohydrate metabolic process"/>
    <property type="evidence" value="ECO:0007669"/>
    <property type="project" value="InterPro"/>
</dbReference>
<feature type="domain" description="GH18" evidence="5">
    <location>
        <begin position="101"/>
        <end position="467"/>
    </location>
</feature>
<dbReference type="AlphaFoldDB" id="A0A4U0PEY4"/>
<evidence type="ECO:0000259" key="5">
    <source>
        <dbReference type="PROSITE" id="PS51910"/>
    </source>
</evidence>
<keyword evidence="7" id="KW-1185">Reference proteome</keyword>
<dbReference type="GO" id="GO:0008061">
    <property type="term" value="F:chitin binding"/>
    <property type="evidence" value="ECO:0007669"/>
    <property type="project" value="InterPro"/>
</dbReference>
<evidence type="ECO:0000313" key="6">
    <source>
        <dbReference type="EMBL" id="TJZ66397.1"/>
    </source>
</evidence>
<dbReference type="InterPro" id="IPR017853">
    <property type="entry name" value="GH"/>
</dbReference>
<dbReference type="SUPFAM" id="SSF54556">
    <property type="entry name" value="Chitinase insertion domain"/>
    <property type="match status" value="1"/>
</dbReference>
<dbReference type="EMBL" id="SUMF01000032">
    <property type="protein sequence ID" value="TJZ66397.1"/>
    <property type="molecule type" value="Genomic_DNA"/>
</dbReference>
<comment type="caution">
    <text evidence="6">The sequence shown here is derived from an EMBL/GenBank/DDBJ whole genome shotgun (WGS) entry which is preliminary data.</text>
</comment>
<protein>
    <recommendedName>
        <fullName evidence="2">chitinase</fullName>
        <ecNumber evidence="2">3.2.1.14</ecNumber>
    </recommendedName>
</protein>
<dbReference type="PANTHER" id="PTHR11177">
    <property type="entry name" value="CHITINASE"/>
    <property type="match status" value="1"/>
</dbReference>
<sequence length="467" mass="51001">MVDMAMCDLDKRGGQIATFASHTQWLILHRHPRAWRFRHTRPGNTPAPCRRPRSMPPAPVRQQSGIPDAATRGAQRMTPTVRALPLAMALLGASAITHAAPKLISYLPTWQSDEDRARAAEVLPQLDMGLYSFIAVQPDGTAFVPEESKAVAESWRKAFANARKVNPKLGCQWAIGGWTLSRNIAKVAQTEATRNKLAATSVAIMRDYQCQGLDLDWEHPVTGGDYAADASEADRDNYIKLLQALRTALDAQAKKDKATYVLTAAIPNTAGGWSISGYDLPRAAELLDWVNLMSYDFYGGWSGHAGLHATLYPTPGEPDAAILNGDGGVKHFLSKGFKPSQLVLGVPFYARGQGNVEPGPNNDGLAQPSKGPGLTKYPEAGTAQYYLAKKDVIGQPGWKSFRSKEAGDAPYLYNAELKELVSYDDPQSLKVKVDYVKANKLGGVMIWELTQDDAEHTLFKALKTNLK</sequence>
<evidence type="ECO:0000256" key="3">
    <source>
        <dbReference type="ARBA" id="ARBA00023024"/>
    </source>
</evidence>
<evidence type="ECO:0000256" key="4">
    <source>
        <dbReference type="SAM" id="MobiDB-lite"/>
    </source>
</evidence>
<reference evidence="6 7" key="1">
    <citation type="submission" date="2019-04" db="EMBL/GenBank/DDBJ databases">
        <title>Chitiniphilus eburnea sp. nov., a novel chitinolytic bacterium isolated from aquaculture sludge.</title>
        <authorList>
            <person name="Sheng M."/>
        </authorList>
    </citation>
    <scope>NUCLEOTIDE SEQUENCE [LARGE SCALE GENOMIC DNA]</scope>
    <source>
        <strain evidence="6 7">HX-2-15</strain>
    </source>
</reference>
<dbReference type="InterPro" id="IPR029070">
    <property type="entry name" value="Chitinase_insertion_sf"/>
</dbReference>
<evidence type="ECO:0000256" key="2">
    <source>
        <dbReference type="ARBA" id="ARBA00012729"/>
    </source>
</evidence>
<keyword evidence="3" id="KW-0624">Polysaccharide degradation</keyword>
<evidence type="ECO:0000256" key="1">
    <source>
        <dbReference type="ARBA" id="ARBA00000822"/>
    </source>
</evidence>
<dbReference type="Pfam" id="PF00704">
    <property type="entry name" value="Glyco_hydro_18"/>
    <property type="match status" value="1"/>
</dbReference>
<comment type="catalytic activity">
    <reaction evidence="1">
        <text>Random endo-hydrolysis of N-acetyl-beta-D-glucosaminide (1-&gt;4)-beta-linkages in chitin and chitodextrins.</text>
        <dbReference type="EC" id="3.2.1.14"/>
    </reaction>
</comment>
<dbReference type="GO" id="GO:0006032">
    <property type="term" value="P:chitin catabolic process"/>
    <property type="evidence" value="ECO:0007669"/>
    <property type="project" value="UniProtKB-KW"/>
</dbReference>
<dbReference type="InterPro" id="IPR011583">
    <property type="entry name" value="Chitinase_II/V-like_cat"/>
</dbReference>